<name>A0AAE9CZM7_CAEBR</name>
<sequence length="275" mass="31242">MHFCVGTLSVLLCFRLFVWNNCSHSTNNQTISRATRISLLDSFIIFVFDLLPIFLMSNFPEVNFRSVGPLSALCKNFGFVIESIITCGVLIVDVVYALCSKFQIFTVPYFPMDLSIFLSLFVYAIFEQIILFKFCQFEIDIPTSCLHLGCSVNKCYHDYWLWFEQIGYFSIGLSSGVLCFRLFVWSRLSKNQTNKRISRTTRISLLDTVIIFAFDILPSFLFTHFPAVNFETVGPLSALCKNFGFVIEAIIICKVLIGKNGVAPINTSKYTPNAS</sequence>
<dbReference type="InterPro" id="IPR019420">
    <property type="entry name" value="7TM_GPCR_serpentine_rcpt_Srbc"/>
</dbReference>
<feature type="transmembrane region" description="Helical" evidence="1">
    <location>
        <begin position="166"/>
        <end position="184"/>
    </location>
</feature>
<organism evidence="2 3">
    <name type="scientific">Caenorhabditis briggsae</name>
    <dbReference type="NCBI Taxonomy" id="6238"/>
    <lineage>
        <taxon>Eukaryota</taxon>
        <taxon>Metazoa</taxon>
        <taxon>Ecdysozoa</taxon>
        <taxon>Nematoda</taxon>
        <taxon>Chromadorea</taxon>
        <taxon>Rhabditida</taxon>
        <taxon>Rhabditina</taxon>
        <taxon>Rhabditomorpha</taxon>
        <taxon>Rhabditoidea</taxon>
        <taxon>Rhabditidae</taxon>
        <taxon>Peloderinae</taxon>
        <taxon>Caenorhabditis</taxon>
    </lineage>
</organism>
<feature type="transmembrane region" description="Helical" evidence="1">
    <location>
        <begin position="37"/>
        <end position="57"/>
    </location>
</feature>
<feature type="transmembrane region" description="Helical" evidence="1">
    <location>
        <begin position="77"/>
        <end position="99"/>
    </location>
</feature>
<dbReference type="Pfam" id="PF10316">
    <property type="entry name" value="7TM_GPCR_Srbc"/>
    <property type="match status" value="2"/>
</dbReference>
<feature type="transmembrane region" description="Helical" evidence="1">
    <location>
        <begin position="236"/>
        <end position="257"/>
    </location>
</feature>
<dbReference type="EMBL" id="CP090895">
    <property type="protein sequence ID" value="ULT86826.1"/>
    <property type="molecule type" value="Genomic_DNA"/>
</dbReference>
<evidence type="ECO:0000313" key="3">
    <source>
        <dbReference type="Proteomes" id="UP000827892"/>
    </source>
</evidence>
<gene>
    <name evidence="2" type="ORF">L3Y34_006508</name>
</gene>
<evidence type="ECO:0000313" key="2">
    <source>
        <dbReference type="EMBL" id="ULT86826.1"/>
    </source>
</evidence>
<dbReference type="PANTHER" id="PTHR46418">
    <property type="entry name" value="SRBC-64-RELATED-RELATED"/>
    <property type="match status" value="1"/>
</dbReference>
<dbReference type="PANTHER" id="PTHR46418:SF1">
    <property type="entry name" value="G-PROTEIN COUPLED RECEPTORS FAMILY 1 PROFILE DOMAIN-CONTAINING PROTEIN-RELATED"/>
    <property type="match status" value="1"/>
</dbReference>
<protein>
    <recommendedName>
        <fullName evidence="4">Serpentine Receptor, class BC (Class B-like)</fullName>
    </recommendedName>
</protein>
<evidence type="ECO:0000256" key="1">
    <source>
        <dbReference type="SAM" id="Phobius"/>
    </source>
</evidence>
<feature type="transmembrane region" description="Helical" evidence="1">
    <location>
        <begin position="205"/>
        <end position="224"/>
    </location>
</feature>
<feature type="transmembrane region" description="Helical" evidence="1">
    <location>
        <begin position="106"/>
        <end position="126"/>
    </location>
</feature>
<proteinExistence type="predicted"/>
<reference evidence="2 3" key="1">
    <citation type="submission" date="2022-02" db="EMBL/GenBank/DDBJ databases">
        <title>Chromosome-level reference genomes for two strains of Caenorhabditis briggsae: an improved platform for comparative genomics.</title>
        <authorList>
            <person name="Stevens L."/>
            <person name="Andersen E.C."/>
        </authorList>
    </citation>
    <scope>NUCLEOTIDE SEQUENCE [LARGE SCALE GENOMIC DNA]</scope>
    <source>
        <strain evidence="2">QX1410_ONT</strain>
        <tissue evidence="2">Whole-organism</tissue>
    </source>
</reference>
<dbReference type="AlphaFoldDB" id="A0AAE9CZM7"/>
<accession>A0AAE9CZM7</accession>
<dbReference type="Proteomes" id="UP000827892">
    <property type="component" value="Chromosome V"/>
</dbReference>
<keyword evidence="1" id="KW-1133">Transmembrane helix</keyword>
<keyword evidence="1" id="KW-0472">Membrane</keyword>
<evidence type="ECO:0008006" key="4">
    <source>
        <dbReference type="Google" id="ProtNLM"/>
    </source>
</evidence>
<keyword evidence="1" id="KW-0812">Transmembrane</keyword>